<comment type="caution">
    <text evidence="4">The sequence shown here is derived from an EMBL/GenBank/DDBJ whole genome shotgun (WGS) entry which is preliminary data.</text>
</comment>
<feature type="compositionally biased region" description="Low complexity" evidence="2">
    <location>
        <begin position="48"/>
        <end position="82"/>
    </location>
</feature>
<dbReference type="Gene3D" id="1.10.238.10">
    <property type="entry name" value="EF-hand"/>
    <property type="match status" value="1"/>
</dbReference>
<evidence type="ECO:0000313" key="4">
    <source>
        <dbReference type="EMBL" id="KAK4186648.1"/>
    </source>
</evidence>
<accession>A0AAN6WQW5</accession>
<dbReference type="Pfam" id="PF03556">
    <property type="entry name" value="Cullin_binding"/>
    <property type="match status" value="1"/>
</dbReference>
<dbReference type="InterPro" id="IPR014764">
    <property type="entry name" value="DCN-prot"/>
</dbReference>
<dbReference type="PANTHER" id="PTHR12281">
    <property type="entry name" value="RP42 RELATED"/>
    <property type="match status" value="1"/>
</dbReference>
<feature type="compositionally biased region" description="Polar residues" evidence="2">
    <location>
        <begin position="134"/>
        <end position="148"/>
    </location>
</feature>
<gene>
    <name evidence="4" type="ORF">QBC35DRAFT_256756</name>
</gene>
<feature type="compositionally biased region" description="Polar residues" evidence="2">
    <location>
        <begin position="94"/>
        <end position="108"/>
    </location>
</feature>
<evidence type="ECO:0000259" key="3">
    <source>
        <dbReference type="PROSITE" id="PS51229"/>
    </source>
</evidence>
<proteinExistence type="predicted"/>
<organism evidence="4 5">
    <name type="scientific">Podospora australis</name>
    <dbReference type="NCBI Taxonomy" id="1536484"/>
    <lineage>
        <taxon>Eukaryota</taxon>
        <taxon>Fungi</taxon>
        <taxon>Dikarya</taxon>
        <taxon>Ascomycota</taxon>
        <taxon>Pezizomycotina</taxon>
        <taxon>Sordariomycetes</taxon>
        <taxon>Sordariomycetidae</taxon>
        <taxon>Sordariales</taxon>
        <taxon>Podosporaceae</taxon>
        <taxon>Podospora</taxon>
    </lineage>
</organism>
<sequence length="432" mass="47166">MAGTTASGAANDARAKPGIRRLLSACFHSKRKSSKSLQSEGATETDSSESTVLSLHSKSSRSQSQSQSKSQSSSSQLSSSSSPSPPSQLLPSSTAARSKFNTTAQSLPQEPPDSDSSMPKARKNKKSPAKAATSVAQPYQQPSTAESGTKSKSSKFTKFFSNGGAAADFGNGEGQQRKQQLKDKLNQMFDELLDDDDREGVAAGEVPNSLGASSTMAYIDLLGANPEKYGLFVVLDIVKAETMGEISRSGFVDGWIQVHDEERVSADLSAHKRLVQTRLKQVRSNDAYYKKLYQLAFVIGKSPKAMTMDMALVMWTVLFDPEPHRAWKSANVNWLEEWKTYLREKFWVPEPGADADDEEAGKWTRTVSKDLWNQTLAFAQKTMQDESLGFWSEEQAWPGIIDDFVVWAKAKGFVPASGDAAAQAADMEVDNE</sequence>
<dbReference type="PROSITE" id="PS51229">
    <property type="entry name" value="DCUN1"/>
    <property type="match status" value="1"/>
</dbReference>
<dbReference type="GO" id="GO:0032182">
    <property type="term" value="F:ubiquitin-like protein binding"/>
    <property type="evidence" value="ECO:0007669"/>
    <property type="project" value="TreeGrafter"/>
</dbReference>
<feature type="region of interest" description="Disordered" evidence="2">
    <location>
        <begin position="26"/>
        <end position="156"/>
    </location>
</feature>
<evidence type="ECO:0000256" key="1">
    <source>
        <dbReference type="RuleBase" id="RU410713"/>
    </source>
</evidence>
<dbReference type="EMBL" id="MU864418">
    <property type="protein sequence ID" value="KAK4186648.1"/>
    <property type="molecule type" value="Genomic_DNA"/>
</dbReference>
<dbReference type="Gene3D" id="1.10.238.200">
    <property type="entry name" value="Cullin, PONY binding domain"/>
    <property type="match status" value="1"/>
</dbReference>
<dbReference type="GO" id="GO:0045116">
    <property type="term" value="P:protein neddylation"/>
    <property type="evidence" value="ECO:0007669"/>
    <property type="project" value="TreeGrafter"/>
</dbReference>
<dbReference type="InterPro" id="IPR005176">
    <property type="entry name" value="PONY_dom"/>
</dbReference>
<dbReference type="PANTHER" id="PTHR12281:SF31">
    <property type="entry name" value="DCN1-LIKE PROTEIN 3"/>
    <property type="match status" value="1"/>
</dbReference>
<dbReference type="InterPro" id="IPR042460">
    <property type="entry name" value="DCN1-like_PONY"/>
</dbReference>
<dbReference type="GO" id="GO:0031624">
    <property type="term" value="F:ubiquitin conjugating enzyme binding"/>
    <property type="evidence" value="ECO:0007669"/>
    <property type="project" value="TreeGrafter"/>
</dbReference>
<dbReference type="AlphaFoldDB" id="A0AAN6WQW5"/>
<dbReference type="Proteomes" id="UP001302126">
    <property type="component" value="Unassembled WGS sequence"/>
</dbReference>
<evidence type="ECO:0000313" key="5">
    <source>
        <dbReference type="Proteomes" id="UP001302126"/>
    </source>
</evidence>
<keyword evidence="5" id="KW-1185">Reference proteome</keyword>
<comment type="function">
    <text evidence="1">Neddylation of cullins play an essential role in the regulation of SCF-type complexes activity.</text>
</comment>
<name>A0AAN6WQW5_9PEZI</name>
<reference evidence="4" key="1">
    <citation type="journal article" date="2023" name="Mol. Phylogenet. Evol.">
        <title>Genome-scale phylogeny and comparative genomics of the fungal order Sordariales.</title>
        <authorList>
            <person name="Hensen N."/>
            <person name="Bonometti L."/>
            <person name="Westerberg I."/>
            <person name="Brannstrom I.O."/>
            <person name="Guillou S."/>
            <person name="Cros-Aarteil S."/>
            <person name="Calhoun S."/>
            <person name="Haridas S."/>
            <person name="Kuo A."/>
            <person name="Mondo S."/>
            <person name="Pangilinan J."/>
            <person name="Riley R."/>
            <person name="LaButti K."/>
            <person name="Andreopoulos B."/>
            <person name="Lipzen A."/>
            <person name="Chen C."/>
            <person name="Yan M."/>
            <person name="Daum C."/>
            <person name="Ng V."/>
            <person name="Clum A."/>
            <person name="Steindorff A."/>
            <person name="Ohm R.A."/>
            <person name="Martin F."/>
            <person name="Silar P."/>
            <person name="Natvig D.O."/>
            <person name="Lalanne C."/>
            <person name="Gautier V."/>
            <person name="Ament-Velasquez S.L."/>
            <person name="Kruys A."/>
            <person name="Hutchinson M.I."/>
            <person name="Powell A.J."/>
            <person name="Barry K."/>
            <person name="Miller A.N."/>
            <person name="Grigoriev I.V."/>
            <person name="Debuchy R."/>
            <person name="Gladieux P."/>
            <person name="Hiltunen Thoren M."/>
            <person name="Johannesson H."/>
        </authorList>
    </citation>
    <scope>NUCLEOTIDE SEQUENCE</scope>
    <source>
        <strain evidence="4">PSN309</strain>
    </source>
</reference>
<reference evidence="4" key="2">
    <citation type="submission" date="2023-05" db="EMBL/GenBank/DDBJ databases">
        <authorList>
            <consortium name="Lawrence Berkeley National Laboratory"/>
            <person name="Steindorff A."/>
            <person name="Hensen N."/>
            <person name="Bonometti L."/>
            <person name="Westerberg I."/>
            <person name="Brannstrom I.O."/>
            <person name="Guillou S."/>
            <person name="Cros-Aarteil S."/>
            <person name="Calhoun S."/>
            <person name="Haridas S."/>
            <person name="Kuo A."/>
            <person name="Mondo S."/>
            <person name="Pangilinan J."/>
            <person name="Riley R."/>
            <person name="Labutti K."/>
            <person name="Andreopoulos B."/>
            <person name="Lipzen A."/>
            <person name="Chen C."/>
            <person name="Yanf M."/>
            <person name="Daum C."/>
            <person name="Ng V."/>
            <person name="Clum A."/>
            <person name="Ohm R."/>
            <person name="Martin F."/>
            <person name="Silar P."/>
            <person name="Natvig D."/>
            <person name="Lalanne C."/>
            <person name="Gautier V."/>
            <person name="Ament-Velasquez S.L."/>
            <person name="Kruys A."/>
            <person name="Hutchinson M.I."/>
            <person name="Powell A.J."/>
            <person name="Barry K."/>
            <person name="Miller A.N."/>
            <person name="Grigoriev I.V."/>
            <person name="Debuchy R."/>
            <person name="Gladieux P."/>
            <person name="Thoren M.H."/>
            <person name="Johannesson H."/>
        </authorList>
    </citation>
    <scope>NUCLEOTIDE SEQUENCE</scope>
    <source>
        <strain evidence="4">PSN309</strain>
    </source>
</reference>
<dbReference type="GO" id="GO:0000151">
    <property type="term" value="C:ubiquitin ligase complex"/>
    <property type="evidence" value="ECO:0007669"/>
    <property type="project" value="TreeGrafter"/>
</dbReference>
<dbReference type="GO" id="GO:0097602">
    <property type="term" value="F:cullin family protein binding"/>
    <property type="evidence" value="ECO:0007669"/>
    <property type="project" value="TreeGrafter"/>
</dbReference>
<feature type="compositionally biased region" description="Polar residues" evidence="2">
    <location>
        <begin position="35"/>
        <end position="45"/>
    </location>
</feature>
<evidence type="ECO:0000256" key="2">
    <source>
        <dbReference type="SAM" id="MobiDB-lite"/>
    </source>
</evidence>
<feature type="domain" description="DCUN1" evidence="3">
    <location>
        <begin position="180"/>
        <end position="409"/>
    </location>
</feature>
<protein>
    <recommendedName>
        <fullName evidence="1">Defective in cullin neddylation protein</fullName>
    </recommendedName>
</protein>